<evidence type="ECO:0000256" key="1">
    <source>
        <dbReference type="ARBA" id="ARBA00005336"/>
    </source>
</evidence>
<dbReference type="KEGG" id="carl:PXC00_10370"/>
<dbReference type="GO" id="GO:0008422">
    <property type="term" value="F:beta-glucosidase activity"/>
    <property type="evidence" value="ECO:0007669"/>
    <property type="project" value="UniProtKB-ARBA"/>
</dbReference>
<gene>
    <name evidence="6" type="ORF">PXC00_10370</name>
</gene>
<dbReference type="InterPro" id="IPR036962">
    <property type="entry name" value="Glyco_hydro_3_N_sf"/>
</dbReference>
<dbReference type="Gene3D" id="3.40.50.1700">
    <property type="entry name" value="Glycoside hydrolase family 3 C-terminal domain"/>
    <property type="match status" value="1"/>
</dbReference>
<dbReference type="EMBL" id="CP135996">
    <property type="protein sequence ID" value="WOC31612.1"/>
    <property type="molecule type" value="Genomic_DNA"/>
</dbReference>
<dbReference type="InterPro" id="IPR019800">
    <property type="entry name" value="Glyco_hydro_3_AS"/>
</dbReference>
<organism evidence="6 7">
    <name type="scientific">Caproicibacterium argilliputei</name>
    <dbReference type="NCBI Taxonomy" id="3030016"/>
    <lineage>
        <taxon>Bacteria</taxon>
        <taxon>Bacillati</taxon>
        <taxon>Bacillota</taxon>
        <taxon>Clostridia</taxon>
        <taxon>Eubacteriales</taxon>
        <taxon>Oscillospiraceae</taxon>
        <taxon>Caproicibacterium</taxon>
    </lineage>
</organism>
<evidence type="ECO:0000313" key="6">
    <source>
        <dbReference type="EMBL" id="WOC31612.1"/>
    </source>
</evidence>
<evidence type="ECO:0000313" key="7">
    <source>
        <dbReference type="Proteomes" id="UP001300604"/>
    </source>
</evidence>
<evidence type="ECO:0000256" key="4">
    <source>
        <dbReference type="RuleBase" id="RU361161"/>
    </source>
</evidence>
<dbReference type="Pfam" id="PF14310">
    <property type="entry name" value="Fn3-like"/>
    <property type="match status" value="1"/>
</dbReference>
<dbReference type="InterPro" id="IPR002772">
    <property type="entry name" value="Glyco_hydro_3_C"/>
</dbReference>
<name>A0AA97D8V7_9FIRM</name>
<dbReference type="Gene3D" id="2.60.40.10">
    <property type="entry name" value="Immunoglobulins"/>
    <property type="match status" value="1"/>
</dbReference>
<evidence type="ECO:0000259" key="5">
    <source>
        <dbReference type="SMART" id="SM01217"/>
    </source>
</evidence>
<feature type="domain" description="Fibronectin type III-like" evidence="5">
    <location>
        <begin position="585"/>
        <end position="655"/>
    </location>
</feature>
<keyword evidence="2 4" id="KW-0378">Hydrolase</keyword>
<dbReference type="InterPro" id="IPR036881">
    <property type="entry name" value="Glyco_hydro_3_C_sf"/>
</dbReference>
<dbReference type="InterPro" id="IPR013783">
    <property type="entry name" value="Ig-like_fold"/>
</dbReference>
<dbReference type="AlphaFoldDB" id="A0AA97D8V7"/>
<dbReference type="PANTHER" id="PTHR42715:SF10">
    <property type="entry name" value="BETA-GLUCOSIDASE"/>
    <property type="match status" value="1"/>
</dbReference>
<dbReference type="PANTHER" id="PTHR42715">
    <property type="entry name" value="BETA-GLUCOSIDASE"/>
    <property type="match status" value="1"/>
</dbReference>
<comment type="similarity">
    <text evidence="1 4">Belongs to the glycosyl hydrolase 3 family.</text>
</comment>
<dbReference type="PRINTS" id="PR00133">
    <property type="entry name" value="GLHYDRLASE3"/>
</dbReference>
<dbReference type="PROSITE" id="PS00775">
    <property type="entry name" value="GLYCOSYL_HYDROL_F3"/>
    <property type="match status" value="1"/>
</dbReference>
<dbReference type="SMART" id="SM01217">
    <property type="entry name" value="Fn3_like"/>
    <property type="match status" value="1"/>
</dbReference>
<reference evidence="6" key="1">
    <citation type="submission" date="2023-09" db="EMBL/GenBank/DDBJ databases">
        <authorList>
            <person name="Zeng C."/>
        </authorList>
    </citation>
    <scope>NUCLEOTIDE SEQUENCE</scope>
    <source>
        <strain evidence="6">ZCY20-5</strain>
    </source>
</reference>
<dbReference type="InterPro" id="IPR050288">
    <property type="entry name" value="Cellulose_deg_GH3"/>
</dbReference>
<dbReference type="Gene3D" id="3.20.20.300">
    <property type="entry name" value="Glycoside hydrolase, family 3, N-terminal domain"/>
    <property type="match status" value="1"/>
</dbReference>
<dbReference type="Proteomes" id="UP001300604">
    <property type="component" value="Chromosome"/>
</dbReference>
<dbReference type="SUPFAM" id="SSF51445">
    <property type="entry name" value="(Trans)glycosidases"/>
    <property type="match status" value="1"/>
</dbReference>
<reference evidence="6" key="2">
    <citation type="submission" date="2024-06" db="EMBL/GenBank/DDBJ databases">
        <title>Caproicibacterium argilliputei sp. nov, a novel caproic acid producing anaerobic bacterium isolated from pit mud.</title>
        <authorList>
            <person name="Xia S."/>
        </authorList>
    </citation>
    <scope>NUCLEOTIDE SEQUENCE</scope>
    <source>
        <strain evidence="6">ZCY20-5</strain>
    </source>
</reference>
<dbReference type="InterPro" id="IPR001764">
    <property type="entry name" value="Glyco_hydro_3_N"/>
</dbReference>
<sequence length="766" mass="84416">MTIKEQIREMTLEEKAGLCSGADFWHTKAVPRLGVPSMMVSDGPHGLRKQDLQADHLGINESIKAVCFPAGCAAAASFDRSLLRHIGETLGNECQAEGVGVILGPAVNIKRSPLCGRNFEYYSEDPYLASELAANQIAGVQSRHVGTSIKHFFANSQEHRRMSSSSEMDERTAREIYLAAFETAVRQSKPWTVMCSYNRINGVYAAQNRRALTDILRGEWGFDGFVVSDWGAVNDRVPDLQAGLDLEMPTSFGMNDKKIVQAVQDGTLQEEVLDRAVERILTQVQRFEAHRDSTAVFDREKDHQTAREAAGQCMVLLKNEDALLPLNRKAKLAFIGEFAQKPRFQGGGSSHINCSRVDAAWELVQQNPSAYPQTVYAQGYRTQEDCVCAQMQEEAVQAAKAADTAVIFAGLPDAYESEGYDRTHMRLPENQTALIEAVAAVNPNMVVILHNGAPVEMPWLDHVKAVLEAYLAGQAVGGAVLDILFGDVNPSGHLAETFPRKLEDNPSYLYYHGEGDKTEYREGVFVGYRYYDTKKMDVLFPFGHGLSYTTFTCGNVRLSQAHLTDTDTLTVQAEVTNTGTRTGKEVLQLYVAPPKGDVIRPVHELKGFEKVELAPGETKTVTFRLGKRAFSYYDMDLQDWRVEPGVYTLELGESSRNILQTVQVTAAGTPKKPAEITLDTTIGDVLQMPRGREIVRPLIEAYGMMSADSGNADCLGESTAQMMESMLRYMPLRGLVAFGNGKITDADAQKVVEQLQAAGKPPQAVC</sequence>
<evidence type="ECO:0000256" key="3">
    <source>
        <dbReference type="ARBA" id="ARBA00023277"/>
    </source>
</evidence>
<keyword evidence="7" id="KW-1185">Reference proteome</keyword>
<dbReference type="GO" id="GO:0005975">
    <property type="term" value="P:carbohydrate metabolic process"/>
    <property type="evidence" value="ECO:0007669"/>
    <property type="project" value="InterPro"/>
</dbReference>
<dbReference type="InterPro" id="IPR017853">
    <property type="entry name" value="GH"/>
</dbReference>
<keyword evidence="4" id="KW-0326">Glycosidase</keyword>
<dbReference type="FunFam" id="2.60.40.10:FF:000495">
    <property type="entry name" value="Periplasmic beta-glucosidase"/>
    <property type="match status" value="1"/>
</dbReference>
<evidence type="ECO:0000256" key="2">
    <source>
        <dbReference type="ARBA" id="ARBA00022801"/>
    </source>
</evidence>
<keyword evidence="3" id="KW-0119">Carbohydrate metabolism</keyword>
<accession>A0AA97D8V7</accession>
<dbReference type="SUPFAM" id="SSF52279">
    <property type="entry name" value="Beta-D-glucan exohydrolase, C-terminal domain"/>
    <property type="match status" value="1"/>
</dbReference>
<dbReference type="Pfam" id="PF00933">
    <property type="entry name" value="Glyco_hydro_3"/>
    <property type="match status" value="1"/>
</dbReference>
<proteinExistence type="inferred from homology"/>
<dbReference type="InterPro" id="IPR026891">
    <property type="entry name" value="Fn3-like"/>
</dbReference>
<protein>
    <submittedName>
        <fullName evidence="6">Glycoside hydrolase family 3 C-terminal domain-containing protein</fullName>
    </submittedName>
</protein>
<dbReference type="Pfam" id="PF01915">
    <property type="entry name" value="Glyco_hydro_3_C"/>
    <property type="match status" value="1"/>
</dbReference>